<dbReference type="InterPro" id="IPR006660">
    <property type="entry name" value="Arsenate_reductase-like"/>
</dbReference>
<dbReference type="OrthoDB" id="9790554at2"/>
<dbReference type="Proteomes" id="UP000431401">
    <property type="component" value="Unassembled WGS sequence"/>
</dbReference>
<dbReference type="RefSeq" id="WP_153348636.1">
    <property type="nucleotide sequence ID" value="NZ_WEGI01000019.1"/>
</dbReference>
<evidence type="ECO:0008006" key="6">
    <source>
        <dbReference type="Google" id="ProtNLM"/>
    </source>
</evidence>
<protein>
    <recommendedName>
        <fullName evidence="6">Arsenate reductase</fullName>
    </recommendedName>
</protein>
<evidence type="ECO:0000256" key="3">
    <source>
        <dbReference type="PROSITE-ProRule" id="PRU01282"/>
    </source>
</evidence>
<gene>
    <name evidence="4" type="primary">yfgD</name>
    <name evidence="4" type="ORF">NRB56_69870</name>
</gene>
<dbReference type="CDD" id="cd03034">
    <property type="entry name" value="ArsC_ArsC"/>
    <property type="match status" value="1"/>
</dbReference>
<comment type="caution">
    <text evidence="4">The sequence shown here is derived from an EMBL/GenBank/DDBJ whole genome shotgun (WGS) entry which is preliminary data.</text>
</comment>
<reference evidence="4 5" key="1">
    <citation type="submission" date="2019-10" db="EMBL/GenBank/DDBJ databases">
        <title>Nocardia macrotermitis sp. nov. and Nocardia aurantia sp. nov., isolated from the gut of fungus growing-termite Macrotermes natalensis.</title>
        <authorList>
            <person name="Benndorf R."/>
            <person name="Schwitalla J."/>
            <person name="Martin K."/>
            <person name="De Beer W."/>
            <person name="Kaster A.-K."/>
            <person name="Vollmers J."/>
            <person name="Poulsen M."/>
            <person name="Beemelmanns C."/>
        </authorList>
    </citation>
    <scope>NUCLEOTIDE SEQUENCE [LARGE SCALE GENOMIC DNA]</scope>
    <source>
        <strain evidence="4 5">RB56</strain>
    </source>
</reference>
<dbReference type="PANTHER" id="PTHR30041">
    <property type="entry name" value="ARSENATE REDUCTASE"/>
    <property type="match status" value="1"/>
</dbReference>
<name>A0A7K0E0N7_9NOCA</name>
<evidence type="ECO:0000256" key="2">
    <source>
        <dbReference type="ARBA" id="ARBA00023002"/>
    </source>
</evidence>
<accession>A0A7K0E0N7</accession>
<dbReference type="AlphaFoldDB" id="A0A7K0E0N7"/>
<keyword evidence="5" id="KW-1185">Reference proteome</keyword>
<dbReference type="SUPFAM" id="SSF52833">
    <property type="entry name" value="Thioredoxin-like"/>
    <property type="match status" value="1"/>
</dbReference>
<evidence type="ECO:0000313" key="5">
    <source>
        <dbReference type="Proteomes" id="UP000431401"/>
    </source>
</evidence>
<dbReference type="Pfam" id="PF03960">
    <property type="entry name" value="ArsC"/>
    <property type="match status" value="1"/>
</dbReference>
<sequence length="119" mass="13470">MTTEIWHNPRCSKSRTAKAFLDDAGIEYTERRYLEDPPTAEELRAMLTRLGLQPWDITRTGEGEAKELGVSGWARTDAERERWIAALAAHPRLIQRPIVATADGRAVVARDDEALRSLR</sequence>
<evidence type="ECO:0000313" key="4">
    <source>
        <dbReference type="EMBL" id="MQY31378.1"/>
    </source>
</evidence>
<keyword evidence="2" id="KW-0560">Oxidoreductase</keyword>
<dbReference type="EMBL" id="WEGI01000019">
    <property type="protein sequence ID" value="MQY31378.1"/>
    <property type="molecule type" value="Genomic_DNA"/>
</dbReference>
<evidence type="ECO:0000256" key="1">
    <source>
        <dbReference type="ARBA" id="ARBA00007198"/>
    </source>
</evidence>
<dbReference type="PROSITE" id="PS51353">
    <property type="entry name" value="ARSC"/>
    <property type="match status" value="1"/>
</dbReference>
<dbReference type="InterPro" id="IPR006659">
    <property type="entry name" value="Arsenate_reductase"/>
</dbReference>
<proteinExistence type="inferred from homology"/>
<dbReference type="PANTHER" id="PTHR30041:SF4">
    <property type="entry name" value="ARSENATE REDUCTASE"/>
    <property type="match status" value="1"/>
</dbReference>
<organism evidence="4 5">
    <name type="scientific">Nocardia aurantia</name>
    <dbReference type="NCBI Taxonomy" id="2585199"/>
    <lineage>
        <taxon>Bacteria</taxon>
        <taxon>Bacillati</taxon>
        <taxon>Actinomycetota</taxon>
        <taxon>Actinomycetes</taxon>
        <taxon>Mycobacteriales</taxon>
        <taxon>Nocardiaceae</taxon>
        <taxon>Nocardia</taxon>
    </lineage>
</organism>
<dbReference type="Gene3D" id="3.40.30.10">
    <property type="entry name" value="Glutaredoxin"/>
    <property type="match status" value="1"/>
</dbReference>
<dbReference type="GO" id="GO:0008794">
    <property type="term" value="F:arsenate reductase (glutaredoxin) activity"/>
    <property type="evidence" value="ECO:0007669"/>
    <property type="project" value="InterPro"/>
</dbReference>
<dbReference type="InterPro" id="IPR036249">
    <property type="entry name" value="Thioredoxin-like_sf"/>
</dbReference>
<comment type="similarity">
    <text evidence="1 3">Belongs to the ArsC family.</text>
</comment>